<dbReference type="PANTHER" id="PTHR34408:SF1">
    <property type="entry name" value="GLYCOSYL HYDROLASE FAMILY 19 DOMAIN-CONTAINING PROTEIN HI_1415"/>
    <property type="match status" value="1"/>
</dbReference>
<dbReference type="InterPro" id="IPR038765">
    <property type="entry name" value="Papain-like_cys_pep_sf"/>
</dbReference>
<dbReference type="PROSITE" id="PS51935">
    <property type="entry name" value="NLPC_P60"/>
    <property type="match status" value="1"/>
</dbReference>
<dbReference type="Gene3D" id="2.30.30.40">
    <property type="entry name" value="SH3 Domains"/>
    <property type="match status" value="4"/>
</dbReference>
<dbReference type="InterPro" id="IPR003646">
    <property type="entry name" value="SH3-like_bac-type"/>
</dbReference>
<protein>
    <submittedName>
        <fullName evidence="8">SH3 domain-containing protein</fullName>
    </submittedName>
</protein>
<comment type="similarity">
    <text evidence="1">Belongs to the peptidase C40 family.</text>
</comment>
<dbReference type="InterPro" id="IPR052354">
    <property type="entry name" value="Cell_Wall_Dynamics_Protein"/>
</dbReference>
<evidence type="ECO:0000256" key="1">
    <source>
        <dbReference type="ARBA" id="ARBA00007074"/>
    </source>
</evidence>
<accession>A0ABX8GCI7</accession>
<dbReference type="Gene3D" id="3.90.1720.10">
    <property type="entry name" value="endopeptidase domain like (from Nostoc punctiforme)"/>
    <property type="match status" value="1"/>
</dbReference>
<proteinExistence type="inferred from homology"/>
<dbReference type="RefSeq" id="WP_069940395.1">
    <property type="nucleotide sequence ID" value="NZ_CP075897.1"/>
</dbReference>
<evidence type="ECO:0000256" key="4">
    <source>
        <dbReference type="ARBA" id="ARBA00022807"/>
    </source>
</evidence>
<sequence length="477" mass="51315">MKKTVLALTTLALIGTTVPVSAASTTLTLTDNVNIRTAASTSAKVITTLKKGTKLTAVKKVNSWYEIRYQSKPAFITSAYVKATTEKAPTTTTYITNTDAVNIRQKATTSSKSLGKLAKNTILSVKKKTGDWYQITYKKQTAYVHATLVSKKTSNVTTDSKPPVTTPVKKVVKAVDRSKVYTVNAKEGLNARTAAATNAKIYKTLLHQTVLDVTGAVDSWYQVKLDGKEAYVASTYVKASTKASPPTTPTTPGVSLTPVDASKTYRVNAPTGLNVRTLPSTSSKIFTQVGHGSTVNVTGETTGKDSGWYQIKIGTGLYYVAKSYITTGSVTTAPPVTPTTPPVTTVPGSTLMERAISIGQQYLGTPYVWGSSSPVNGGFDCSGFINYTLNAAGYAVGRTNVNGYWNDDRYLGAKLSKLRQPKRGDIIFFENTYAAGPTHIGIMLNNDQFIHANTPALGISRVSERYWTQKLLGFKSL</sequence>
<dbReference type="SUPFAM" id="SSF54001">
    <property type="entry name" value="Cysteine proteinases"/>
    <property type="match status" value="1"/>
</dbReference>
<dbReference type="EMBL" id="CP075897">
    <property type="protein sequence ID" value="QWB31151.1"/>
    <property type="molecule type" value="Genomic_DNA"/>
</dbReference>
<dbReference type="PROSITE" id="PS51781">
    <property type="entry name" value="SH3B"/>
    <property type="match status" value="3"/>
</dbReference>
<evidence type="ECO:0000259" key="6">
    <source>
        <dbReference type="PROSITE" id="PS51781"/>
    </source>
</evidence>
<evidence type="ECO:0000313" key="9">
    <source>
        <dbReference type="Proteomes" id="UP000679498"/>
    </source>
</evidence>
<evidence type="ECO:0000256" key="3">
    <source>
        <dbReference type="ARBA" id="ARBA00022801"/>
    </source>
</evidence>
<evidence type="ECO:0000259" key="7">
    <source>
        <dbReference type="PROSITE" id="PS51935"/>
    </source>
</evidence>
<keyword evidence="5" id="KW-0732">Signal</keyword>
<dbReference type="GeneID" id="88811166"/>
<feature type="domain" description="SH3b" evidence="6">
    <location>
        <begin position="90"/>
        <end position="153"/>
    </location>
</feature>
<reference evidence="8 9" key="1">
    <citation type="submission" date="2021-05" db="EMBL/GenBank/DDBJ databases">
        <title>Biocontrol using Exiguobacterium acetylicum SI17 against litchi downy blight caused by Peronophythora litchii.</title>
        <authorList>
            <person name="Zheng L."/>
        </authorList>
    </citation>
    <scope>NUCLEOTIDE SEQUENCE [LARGE SCALE GENOMIC DNA]</scope>
    <source>
        <strain evidence="8 9">SI17</strain>
    </source>
</reference>
<dbReference type="InterPro" id="IPR000064">
    <property type="entry name" value="NLP_P60_dom"/>
</dbReference>
<evidence type="ECO:0000256" key="2">
    <source>
        <dbReference type="ARBA" id="ARBA00022670"/>
    </source>
</evidence>
<keyword evidence="3" id="KW-0378">Hydrolase</keyword>
<evidence type="ECO:0000313" key="8">
    <source>
        <dbReference type="EMBL" id="QWB31151.1"/>
    </source>
</evidence>
<feature type="domain" description="SH3b" evidence="6">
    <location>
        <begin position="262"/>
        <end position="334"/>
    </location>
</feature>
<organism evidence="8 9">
    <name type="scientific">Exiguobacterium acetylicum</name>
    <name type="common">Brevibacterium acetylicum</name>
    <dbReference type="NCBI Taxonomy" id="41170"/>
    <lineage>
        <taxon>Bacteria</taxon>
        <taxon>Bacillati</taxon>
        <taxon>Bacillota</taxon>
        <taxon>Bacilli</taxon>
        <taxon>Bacillales</taxon>
        <taxon>Bacillales Family XII. Incertae Sedis</taxon>
        <taxon>Exiguobacterium</taxon>
    </lineage>
</organism>
<feature type="chain" id="PRO_5046445013" evidence="5">
    <location>
        <begin position="23"/>
        <end position="477"/>
    </location>
</feature>
<feature type="domain" description="SH3b" evidence="6">
    <location>
        <begin position="22"/>
        <end position="85"/>
    </location>
</feature>
<keyword evidence="4" id="KW-0788">Thiol protease</keyword>
<dbReference type="Proteomes" id="UP000679498">
    <property type="component" value="Chromosome"/>
</dbReference>
<dbReference type="PANTHER" id="PTHR34408">
    <property type="entry name" value="FAMILY PROTEIN, PUTATIVE-RELATED"/>
    <property type="match status" value="1"/>
</dbReference>
<dbReference type="Pfam" id="PF00877">
    <property type="entry name" value="NLPC_P60"/>
    <property type="match status" value="1"/>
</dbReference>
<name>A0ABX8GCI7_EXIAC</name>
<dbReference type="SMART" id="SM00287">
    <property type="entry name" value="SH3b"/>
    <property type="match status" value="4"/>
</dbReference>
<dbReference type="Pfam" id="PF08239">
    <property type="entry name" value="SH3_3"/>
    <property type="match status" value="4"/>
</dbReference>
<feature type="domain" description="NlpC/P60" evidence="7">
    <location>
        <begin position="349"/>
        <end position="477"/>
    </location>
</feature>
<gene>
    <name evidence="8" type="ORF">KKI46_05740</name>
</gene>
<feature type="signal peptide" evidence="5">
    <location>
        <begin position="1"/>
        <end position="22"/>
    </location>
</feature>
<keyword evidence="2" id="KW-0645">Protease</keyword>
<evidence type="ECO:0000256" key="5">
    <source>
        <dbReference type="SAM" id="SignalP"/>
    </source>
</evidence>
<keyword evidence="9" id="KW-1185">Reference proteome</keyword>